<dbReference type="OrthoDB" id="3200967at2759"/>
<dbReference type="AlphaFoldDB" id="A0A9P5ZUF3"/>
<reference evidence="2" key="1">
    <citation type="submission" date="2020-11" db="EMBL/GenBank/DDBJ databases">
        <authorList>
            <consortium name="DOE Joint Genome Institute"/>
            <person name="Ahrendt S."/>
            <person name="Riley R."/>
            <person name="Andreopoulos W."/>
            <person name="Labutti K."/>
            <person name="Pangilinan J."/>
            <person name="Ruiz-Duenas F.J."/>
            <person name="Barrasa J.M."/>
            <person name="Sanchez-Garcia M."/>
            <person name="Camarero S."/>
            <person name="Miyauchi S."/>
            <person name="Serrano A."/>
            <person name="Linde D."/>
            <person name="Babiker R."/>
            <person name="Drula E."/>
            <person name="Ayuso-Fernandez I."/>
            <person name="Pacheco R."/>
            <person name="Padilla G."/>
            <person name="Ferreira P."/>
            <person name="Barriuso J."/>
            <person name="Kellner H."/>
            <person name="Castanera R."/>
            <person name="Alfaro M."/>
            <person name="Ramirez L."/>
            <person name="Pisabarro A.G."/>
            <person name="Kuo A."/>
            <person name="Tritt A."/>
            <person name="Lipzen A."/>
            <person name="He G."/>
            <person name="Yan M."/>
            <person name="Ng V."/>
            <person name="Cullen D."/>
            <person name="Martin F."/>
            <person name="Rosso M.-N."/>
            <person name="Henrissat B."/>
            <person name="Hibbett D."/>
            <person name="Martinez A.T."/>
            <person name="Grigoriev I.V."/>
        </authorList>
    </citation>
    <scope>NUCLEOTIDE SEQUENCE</scope>
    <source>
        <strain evidence="2">ATCC 90797</strain>
    </source>
</reference>
<sequence>SQWTTWLTKTIPSIHEAYMNLLHQTKSLRDYPPEPIKHVCKCEKAECQALAVTIVTFTKITKLNLIICSCHPAARQLVELGLLPCAPVHPTLAMDIRVLEFVTRLFVNLPPNNTAWCTAMESFLEYQGYALAGKVSRMLEIMLLN</sequence>
<dbReference type="Pfam" id="PF18802">
    <property type="entry name" value="CxC1"/>
    <property type="match status" value="1"/>
</dbReference>
<dbReference type="EMBL" id="MU154593">
    <property type="protein sequence ID" value="KAF9492900.1"/>
    <property type="molecule type" value="Genomic_DNA"/>
</dbReference>
<evidence type="ECO:0000313" key="3">
    <source>
        <dbReference type="Proteomes" id="UP000807025"/>
    </source>
</evidence>
<name>A0A9P5ZUF3_PLEER</name>
<accession>A0A9P5ZUF3</accession>
<comment type="caution">
    <text evidence="2">The sequence shown here is derived from an EMBL/GenBank/DDBJ whole genome shotgun (WGS) entry which is preliminary data.</text>
</comment>
<feature type="non-terminal residue" evidence="2">
    <location>
        <position position="1"/>
    </location>
</feature>
<dbReference type="Proteomes" id="UP000807025">
    <property type="component" value="Unassembled WGS sequence"/>
</dbReference>
<organism evidence="2 3">
    <name type="scientific">Pleurotus eryngii</name>
    <name type="common">Boletus of the steppes</name>
    <dbReference type="NCBI Taxonomy" id="5323"/>
    <lineage>
        <taxon>Eukaryota</taxon>
        <taxon>Fungi</taxon>
        <taxon>Dikarya</taxon>
        <taxon>Basidiomycota</taxon>
        <taxon>Agaricomycotina</taxon>
        <taxon>Agaricomycetes</taxon>
        <taxon>Agaricomycetidae</taxon>
        <taxon>Agaricales</taxon>
        <taxon>Pleurotineae</taxon>
        <taxon>Pleurotaceae</taxon>
        <taxon>Pleurotus</taxon>
    </lineage>
</organism>
<gene>
    <name evidence="2" type="ORF">BDN71DRAFT_1395985</name>
</gene>
<evidence type="ECO:0000259" key="1">
    <source>
        <dbReference type="Pfam" id="PF18802"/>
    </source>
</evidence>
<proteinExistence type="predicted"/>
<evidence type="ECO:0000313" key="2">
    <source>
        <dbReference type="EMBL" id="KAF9492900.1"/>
    </source>
</evidence>
<keyword evidence="3" id="KW-1185">Reference proteome</keyword>
<dbReference type="InterPro" id="IPR041320">
    <property type="entry name" value="CxC1"/>
</dbReference>
<feature type="domain" description="CxC1-like cysteine cluster associated with KDZ transposases" evidence="1">
    <location>
        <begin position="37"/>
        <end position="126"/>
    </location>
</feature>
<protein>
    <recommendedName>
        <fullName evidence="1">CxC1-like cysteine cluster associated with KDZ transposases domain-containing protein</fullName>
    </recommendedName>
</protein>